<dbReference type="SUPFAM" id="SSF52540">
    <property type="entry name" value="P-loop containing nucleoside triphosphate hydrolases"/>
    <property type="match status" value="1"/>
</dbReference>
<dbReference type="InterPro" id="IPR025662">
    <property type="entry name" value="Sigma_54_int_dom_ATP-bd_1"/>
</dbReference>
<dbReference type="InterPro" id="IPR003439">
    <property type="entry name" value="ABC_transporter-like_ATP-bd"/>
</dbReference>
<dbReference type="Pfam" id="PF08352">
    <property type="entry name" value="oligo_HPY"/>
    <property type="match status" value="1"/>
</dbReference>
<dbReference type="GO" id="GO:0005524">
    <property type="term" value="F:ATP binding"/>
    <property type="evidence" value="ECO:0007669"/>
    <property type="project" value="UniProtKB-KW"/>
</dbReference>
<organism evidence="6">
    <name type="scientific">Ignisphaera aggregans</name>
    <dbReference type="NCBI Taxonomy" id="334771"/>
    <lineage>
        <taxon>Archaea</taxon>
        <taxon>Thermoproteota</taxon>
        <taxon>Thermoprotei</taxon>
        <taxon>Desulfurococcales</taxon>
        <taxon>Desulfurococcaceae</taxon>
        <taxon>Ignisphaera</taxon>
    </lineage>
</organism>
<dbReference type="InterPro" id="IPR003593">
    <property type="entry name" value="AAA+_ATPase"/>
</dbReference>
<dbReference type="PROSITE" id="PS00211">
    <property type="entry name" value="ABC_TRANSPORTER_1"/>
    <property type="match status" value="1"/>
</dbReference>
<proteinExistence type="predicted"/>
<dbReference type="InterPro" id="IPR013563">
    <property type="entry name" value="Oligopep_ABC_C"/>
</dbReference>
<evidence type="ECO:0000259" key="4">
    <source>
        <dbReference type="PROSITE" id="PS50893"/>
    </source>
</evidence>
<dbReference type="InterPro" id="IPR027417">
    <property type="entry name" value="P-loop_NTPase"/>
</dbReference>
<evidence type="ECO:0000256" key="2">
    <source>
        <dbReference type="ARBA" id="ARBA00022741"/>
    </source>
</evidence>
<dbReference type="AlphaFoldDB" id="A0A7C4JIW9"/>
<accession>A0A7C4JIW9</accession>
<evidence type="ECO:0000256" key="3">
    <source>
        <dbReference type="ARBA" id="ARBA00022840"/>
    </source>
</evidence>
<dbReference type="PANTHER" id="PTHR43230:SF1">
    <property type="entry name" value="OLIGOPEPTIDE ABC TRANSPORTER, ATP-BINDING PROTEIN"/>
    <property type="match status" value="1"/>
</dbReference>
<reference evidence="6" key="1">
    <citation type="journal article" date="2020" name="mSystems">
        <title>Genome- and Community-Level Interaction Insights into Carbon Utilization and Element Cycling Functions of Hydrothermarchaeota in Hydrothermal Sediment.</title>
        <authorList>
            <person name="Zhou Z."/>
            <person name="Liu Y."/>
            <person name="Xu W."/>
            <person name="Pan J."/>
            <person name="Luo Z.H."/>
            <person name="Li M."/>
        </authorList>
    </citation>
    <scope>NUCLEOTIDE SEQUENCE [LARGE SCALE GENOMIC DNA]</scope>
    <source>
        <strain evidence="6">SpSt-637</strain>
        <strain evidence="5">SpSt-667</strain>
    </source>
</reference>
<dbReference type="NCBIfam" id="TIGR01727">
    <property type="entry name" value="oligo_HPY"/>
    <property type="match status" value="1"/>
</dbReference>
<dbReference type="InterPro" id="IPR017871">
    <property type="entry name" value="ABC_transporter-like_CS"/>
</dbReference>
<keyword evidence="1" id="KW-0813">Transport</keyword>
<sequence length="325" mass="37141">MQESKSLLINRVSKYYGYGLLGLKKFKAVDNISFSLDLTTPSIFVLAGETGSGKTTLLRMILAMVRPDEGDIQYKGYNIHRLRGDLVKWYRREVQPVFQDPYEAFNPLRRVDSYLYDVVIKFKGIRDRDLVTEEVDKMLNYVGLNLERVKGKYPHEFSGGELQRISIARALLVKPSLLLADEPVSMIDVSLRVGILNLLREVKEDFRASIIYVTHDLSTAYYIGDTIGIMFRGVMIELGPIDKVYNEPLHPYTKQLLNSLLEPDPEVETRITPPKLTSLELKEFLATGCKYTSRCPYMKNICISQQPPSVSINSNRVVKCWLYAP</sequence>
<evidence type="ECO:0000313" key="6">
    <source>
        <dbReference type="EMBL" id="HGQ64084.1"/>
    </source>
</evidence>
<keyword evidence="2" id="KW-0547">Nucleotide-binding</keyword>
<dbReference type="SMART" id="SM00382">
    <property type="entry name" value="AAA"/>
    <property type="match status" value="1"/>
</dbReference>
<dbReference type="Gene3D" id="3.40.50.300">
    <property type="entry name" value="P-loop containing nucleotide triphosphate hydrolases"/>
    <property type="match status" value="1"/>
</dbReference>
<keyword evidence="3 6" id="KW-0067">ATP-binding</keyword>
<dbReference type="GO" id="GO:0015833">
    <property type="term" value="P:peptide transport"/>
    <property type="evidence" value="ECO:0007669"/>
    <property type="project" value="InterPro"/>
</dbReference>
<protein>
    <submittedName>
        <fullName evidence="6">ABC transporter ATP-binding protein</fullName>
    </submittedName>
</protein>
<dbReference type="PROSITE" id="PS50893">
    <property type="entry name" value="ABC_TRANSPORTER_2"/>
    <property type="match status" value="1"/>
</dbReference>
<dbReference type="EMBL" id="DTCK01000012">
    <property type="protein sequence ID" value="HGQ35477.1"/>
    <property type="molecule type" value="Genomic_DNA"/>
</dbReference>
<gene>
    <name evidence="6" type="ORF">ENU08_02425</name>
    <name evidence="5" type="ORF">ENU41_02205</name>
</gene>
<feature type="domain" description="ABC transporter" evidence="4">
    <location>
        <begin position="7"/>
        <end position="257"/>
    </location>
</feature>
<dbReference type="PROSITE" id="PS00675">
    <property type="entry name" value="SIGMA54_INTERACT_1"/>
    <property type="match status" value="1"/>
</dbReference>
<dbReference type="PANTHER" id="PTHR43230">
    <property type="entry name" value="ABC-TYPE DIPEPTIDE/OLIGOPEPTIDE TRANSPORT SYSTEM, ATPASE COMPONENT"/>
    <property type="match status" value="1"/>
</dbReference>
<dbReference type="CDD" id="cd03257">
    <property type="entry name" value="ABC_NikE_OppD_transporters"/>
    <property type="match status" value="1"/>
</dbReference>
<evidence type="ECO:0000313" key="5">
    <source>
        <dbReference type="EMBL" id="HGQ35477.1"/>
    </source>
</evidence>
<dbReference type="GO" id="GO:0016887">
    <property type="term" value="F:ATP hydrolysis activity"/>
    <property type="evidence" value="ECO:0007669"/>
    <property type="project" value="InterPro"/>
</dbReference>
<dbReference type="Pfam" id="PF00005">
    <property type="entry name" value="ABC_tran"/>
    <property type="match status" value="1"/>
</dbReference>
<name>A0A7C4JIW9_9CREN</name>
<dbReference type="EMBL" id="DTBD01000018">
    <property type="protein sequence ID" value="HGQ64084.1"/>
    <property type="molecule type" value="Genomic_DNA"/>
</dbReference>
<comment type="caution">
    <text evidence="6">The sequence shown here is derived from an EMBL/GenBank/DDBJ whole genome shotgun (WGS) entry which is preliminary data.</text>
</comment>
<evidence type="ECO:0000256" key="1">
    <source>
        <dbReference type="ARBA" id="ARBA00022448"/>
    </source>
</evidence>